<evidence type="ECO:0000313" key="1">
    <source>
        <dbReference type="EMBL" id="CAF1799350.1"/>
    </source>
</evidence>
<proteinExistence type="predicted"/>
<organism evidence="1">
    <name type="scientific">Brassica napus</name>
    <name type="common">Rape</name>
    <dbReference type="NCBI Taxonomy" id="3708"/>
    <lineage>
        <taxon>Eukaryota</taxon>
        <taxon>Viridiplantae</taxon>
        <taxon>Streptophyta</taxon>
        <taxon>Embryophyta</taxon>
        <taxon>Tracheophyta</taxon>
        <taxon>Spermatophyta</taxon>
        <taxon>Magnoliopsida</taxon>
        <taxon>eudicotyledons</taxon>
        <taxon>Gunneridae</taxon>
        <taxon>Pentapetalae</taxon>
        <taxon>rosids</taxon>
        <taxon>malvids</taxon>
        <taxon>Brassicales</taxon>
        <taxon>Brassicaceae</taxon>
        <taxon>Brassiceae</taxon>
        <taxon>Brassica</taxon>
    </lineage>
</organism>
<protein>
    <submittedName>
        <fullName evidence="1">(rape) hypothetical protein</fullName>
    </submittedName>
</protein>
<gene>
    <name evidence="1" type="ORF">DARMORV10_C04P01500.1</name>
</gene>
<accession>A0A816JCE6</accession>
<dbReference type="EMBL" id="HG994368">
    <property type="protein sequence ID" value="CAF1799350.1"/>
    <property type="molecule type" value="Genomic_DNA"/>
</dbReference>
<feature type="non-terminal residue" evidence="1">
    <location>
        <position position="1"/>
    </location>
</feature>
<dbReference type="AlphaFoldDB" id="A0A816JCE6"/>
<reference evidence="1" key="1">
    <citation type="submission" date="2021-01" db="EMBL/GenBank/DDBJ databases">
        <authorList>
            <consortium name="Genoscope - CEA"/>
            <person name="William W."/>
        </authorList>
    </citation>
    <scope>NUCLEOTIDE SEQUENCE</scope>
</reference>
<dbReference type="Proteomes" id="UP001295469">
    <property type="component" value="Chromosome C04"/>
</dbReference>
<sequence length="109" mass="12315">LHHSLTYDEGQRGAVYIYLITDRISLYILSMCKSLFSSLSHTVFLVQSKTLDSFLCTQIACRDKQVAKLRKALGMPYDPAVTASEQQRIMARVISAMTTIDVVKKKDNK</sequence>
<name>A0A816JCE6_BRANA</name>